<sequence>MPDNEQIEFNFTWDALKLLGKSLYSNAWSAISELVANGIDAGASEVTVLVDARNKQSATIEIMDNGSGMDDAALNMYARIGFDRRQFALDHGEPTDGVMGRKGIGKLAALYLSDDYDLLTKTSAVDETCWNLRYMSDVDGDENPSLEATEKPELLTARWEQTDTGTVLKLRNVDLRHIGEVAFNQLSIRLANQFLTTSMHHATVKLAVIQNNNEAANPEFQPVKKAIAFHNLAFIATNFPDQLDMPNDIRNIASAEQSRPDFKESGQSGQKAMKDVPRDEKVLIPYRGRDLTPYQHLPRVRWMTEPKTPQIEQNPVHGSEEFRITGQIHEISKLGDSTARIDAENNTVTIPYQVTGWIGIHATIEQSAARDNDENYTKGRWYNPNSLRLYVRDKLADENLLDKLGITQAFLNYVEGEISFDILDDDLLPDIATSSRQGFDELDKRWTLLISIVKPQVQALIRERQQLAEEQRNTANEYRSEVETNAKTEAVRSIRSNIRNNKGIPPEAGNQVLADVTQRLQGETKLHAKEDYIIFISHASRDRRLSDFIYEYMRHIGASEEEFFYTSSRDKSSLSKNTTALNEQIRLNLTQHNALVLYVTSTNFLDSDFAMFEAGAGWATKTAEEYQIMSVQHSEIPQCIDDNRYAVTLDNGANITLAKDHYSSIVQLLNELIKHLNKGRTIKKNDLLPEIQTTQIPTELELRQSGKTEENYWDPDVLQYWQQYVDNGITTDDAPLNEYEEKLSQARTLHSDHVQKLKELYK</sequence>
<dbReference type="InterPro" id="IPR035897">
    <property type="entry name" value="Toll_tir_struct_dom_sf"/>
</dbReference>
<protein>
    <submittedName>
        <fullName evidence="2">ATP-binding protein</fullName>
    </submittedName>
</protein>
<proteinExistence type="predicted"/>
<dbReference type="Gene3D" id="3.30.565.10">
    <property type="entry name" value="Histidine kinase-like ATPase, C-terminal domain"/>
    <property type="match status" value="1"/>
</dbReference>
<dbReference type="InterPro" id="IPR036890">
    <property type="entry name" value="HATPase_C_sf"/>
</dbReference>
<feature type="region of interest" description="Disordered" evidence="1">
    <location>
        <begin position="256"/>
        <end position="277"/>
    </location>
</feature>
<dbReference type="GO" id="GO:0005524">
    <property type="term" value="F:ATP binding"/>
    <property type="evidence" value="ECO:0007669"/>
    <property type="project" value="UniProtKB-KW"/>
</dbReference>
<dbReference type="EMBL" id="CP129674">
    <property type="protein sequence ID" value="XDS44173.1"/>
    <property type="molecule type" value="Genomic_DNA"/>
</dbReference>
<name>A0AB39U5S6_9BIFI</name>
<keyword evidence="2" id="KW-0067">ATP-binding</keyword>
<reference evidence="2" key="1">
    <citation type="submission" date="2023-07" db="EMBL/GenBank/DDBJ databases">
        <title>Bifidobacterium aquikefiriaerophilum sp. nov. and Bifidobacterium eccum sp. nov., isolated from water kefir.</title>
        <authorList>
            <person name="Breselge S."/>
            <person name="Bellassi P."/>
            <person name="Barcenilla C."/>
            <person name="Alvarez-Ordonez A."/>
            <person name="Morelli L."/>
            <person name="Cotter P.D."/>
        </authorList>
    </citation>
    <scope>NUCLEOTIDE SEQUENCE</scope>
    <source>
        <strain evidence="2">WK041_4_12</strain>
    </source>
</reference>
<dbReference type="AlphaFoldDB" id="A0AB39U5S6"/>
<dbReference type="RefSeq" id="WP_369343768.1">
    <property type="nucleotide sequence ID" value="NZ_CP129674.1"/>
</dbReference>
<keyword evidence="2" id="KW-0547">Nucleotide-binding</keyword>
<organism evidence="2">
    <name type="scientific">Bifidobacterium aquikefiricola</name>
    <dbReference type="NCBI Taxonomy" id="3059038"/>
    <lineage>
        <taxon>Bacteria</taxon>
        <taxon>Bacillati</taxon>
        <taxon>Actinomycetota</taxon>
        <taxon>Actinomycetes</taxon>
        <taxon>Bifidobacteriales</taxon>
        <taxon>Bifidobacteriaceae</taxon>
        <taxon>Bifidobacterium</taxon>
    </lineage>
</organism>
<dbReference type="Pfam" id="PF13589">
    <property type="entry name" value="HATPase_c_3"/>
    <property type="match status" value="1"/>
</dbReference>
<dbReference type="Gene3D" id="3.40.50.10140">
    <property type="entry name" value="Toll/interleukin-1 receptor homology (TIR) domain"/>
    <property type="match status" value="1"/>
</dbReference>
<gene>
    <name evidence="2" type="ORF">QN215_07850</name>
</gene>
<dbReference type="KEGG" id="baqk:QN215_07850"/>
<accession>A0AB39U5S6</accession>
<evidence type="ECO:0000313" key="2">
    <source>
        <dbReference type="EMBL" id="XDS44173.1"/>
    </source>
</evidence>
<evidence type="ECO:0000256" key="1">
    <source>
        <dbReference type="SAM" id="MobiDB-lite"/>
    </source>
</evidence>
<dbReference type="SUPFAM" id="SSF55874">
    <property type="entry name" value="ATPase domain of HSP90 chaperone/DNA topoisomerase II/histidine kinase"/>
    <property type="match status" value="1"/>
</dbReference>